<accession>A0ABQ4P6Z7</accession>
<feature type="signal peptide" evidence="2">
    <location>
        <begin position="1"/>
        <end position="25"/>
    </location>
</feature>
<protein>
    <recommendedName>
        <fullName evidence="5">DUF1090 domain-containing protein</fullName>
    </recommendedName>
</protein>
<feature type="coiled-coil region" evidence="1">
    <location>
        <begin position="58"/>
        <end position="131"/>
    </location>
</feature>
<evidence type="ECO:0000313" key="3">
    <source>
        <dbReference type="EMBL" id="GIU43296.1"/>
    </source>
</evidence>
<sequence length="136" mass="15338">MKILSIKKMLAVSALMLLPSSVVMASSDCTHLIGCERKFCEIETQLAQAKKQNNYHKVNGLTKALEEAKANCNNASLRQELIEDIDDVNQDIAEYTQALEEAKAEGKQDKVMKYQHKLQSERQQLQQLEAELSSLK</sequence>
<dbReference type="EMBL" id="BPFB01000005">
    <property type="protein sequence ID" value="GIU43296.1"/>
    <property type="molecule type" value="Genomic_DNA"/>
</dbReference>
<evidence type="ECO:0000313" key="4">
    <source>
        <dbReference type="Proteomes" id="UP000761574"/>
    </source>
</evidence>
<reference evidence="3 4" key="1">
    <citation type="submission" date="2021-05" db="EMBL/GenBank/DDBJ databases">
        <title>Molecular characterization for Shewanella algae harboring chromosomal blaOXA-55-like strains isolated from clinical and environment sample.</title>
        <authorList>
            <person name="Ohama Y."/>
            <person name="Aoki K."/>
            <person name="Harada S."/>
            <person name="Moriya K."/>
            <person name="Ishii Y."/>
            <person name="Tateda K."/>
        </authorList>
    </citation>
    <scope>NUCLEOTIDE SEQUENCE [LARGE SCALE GENOMIC DNA]</scope>
    <source>
        <strain evidence="3 4">LMG 23746</strain>
    </source>
</reference>
<keyword evidence="4" id="KW-1185">Reference proteome</keyword>
<organism evidence="3 4">
    <name type="scientific">Shewanella algidipiscicola</name>
    <dbReference type="NCBI Taxonomy" id="614070"/>
    <lineage>
        <taxon>Bacteria</taxon>
        <taxon>Pseudomonadati</taxon>
        <taxon>Pseudomonadota</taxon>
        <taxon>Gammaproteobacteria</taxon>
        <taxon>Alteromonadales</taxon>
        <taxon>Shewanellaceae</taxon>
        <taxon>Shewanella</taxon>
    </lineage>
</organism>
<gene>
    <name evidence="3" type="ORF">TUM4630_06270</name>
</gene>
<keyword evidence="1" id="KW-0175">Coiled coil</keyword>
<dbReference type="Pfam" id="PF06476">
    <property type="entry name" value="DUF1090"/>
    <property type="match status" value="1"/>
</dbReference>
<evidence type="ECO:0000256" key="2">
    <source>
        <dbReference type="SAM" id="SignalP"/>
    </source>
</evidence>
<comment type="caution">
    <text evidence="3">The sequence shown here is derived from an EMBL/GenBank/DDBJ whole genome shotgun (WGS) entry which is preliminary data.</text>
</comment>
<proteinExistence type="predicted"/>
<evidence type="ECO:0000256" key="1">
    <source>
        <dbReference type="SAM" id="Coils"/>
    </source>
</evidence>
<keyword evidence="2" id="KW-0732">Signal</keyword>
<name>A0ABQ4P6Z7_9GAMM</name>
<evidence type="ECO:0008006" key="5">
    <source>
        <dbReference type="Google" id="ProtNLM"/>
    </source>
</evidence>
<feature type="chain" id="PRO_5045434630" description="DUF1090 domain-containing protein" evidence="2">
    <location>
        <begin position="26"/>
        <end position="136"/>
    </location>
</feature>
<dbReference type="Proteomes" id="UP000761574">
    <property type="component" value="Unassembled WGS sequence"/>
</dbReference>
<dbReference type="RefSeq" id="WP_249038095.1">
    <property type="nucleotide sequence ID" value="NZ_BPFB01000005.1"/>
</dbReference>
<dbReference type="InterPro" id="IPR009468">
    <property type="entry name" value="DUF1090"/>
</dbReference>